<reference evidence="1 2" key="1">
    <citation type="submission" date="2016-10" db="EMBL/GenBank/DDBJ databases">
        <authorList>
            <person name="de Groot N.N."/>
        </authorList>
    </citation>
    <scope>NUCLEOTIDE SEQUENCE [LARGE SCALE GENOMIC DNA]</scope>
    <source>
        <strain evidence="1 2">JCM 21544</strain>
    </source>
</reference>
<evidence type="ECO:0000313" key="2">
    <source>
        <dbReference type="Proteomes" id="UP000198706"/>
    </source>
</evidence>
<dbReference type="InterPro" id="IPR048081">
    <property type="entry name" value="T3SS_coreg_PtrC-like"/>
</dbReference>
<organism evidence="1 2">
    <name type="scientific">Pseudomonas indica</name>
    <dbReference type="NCBI Taxonomy" id="137658"/>
    <lineage>
        <taxon>Bacteria</taxon>
        <taxon>Pseudomonadati</taxon>
        <taxon>Pseudomonadota</taxon>
        <taxon>Gammaproteobacteria</taxon>
        <taxon>Pseudomonadales</taxon>
        <taxon>Pseudomonadaceae</taxon>
        <taxon>Pseudomonas</taxon>
    </lineage>
</organism>
<sequence>MSTAENLPLRNGYGVTYATLDETGLHFESELAIHLRDGNLLTLKMPTRQSEQRAIREALRGRINQRAA</sequence>
<accession>A0A1G9L043</accession>
<dbReference type="AlphaFoldDB" id="A0A1G9L043"/>
<dbReference type="STRING" id="137658.SAMN05216186_12374"/>
<evidence type="ECO:0000313" key="1">
    <source>
        <dbReference type="EMBL" id="SDL55133.1"/>
    </source>
</evidence>
<gene>
    <name evidence="1" type="ORF">SAMN05216186_12374</name>
</gene>
<dbReference type="Proteomes" id="UP000198706">
    <property type="component" value="Unassembled WGS sequence"/>
</dbReference>
<dbReference type="NCBIfam" id="NF041597">
    <property type="entry name" value="T3SS_coreg_PtrC"/>
    <property type="match status" value="1"/>
</dbReference>
<dbReference type="RefSeq" id="WP_084339205.1">
    <property type="nucleotide sequence ID" value="NZ_FNFD01000023.1"/>
</dbReference>
<proteinExistence type="predicted"/>
<name>A0A1G9L043_9PSED</name>
<protein>
    <submittedName>
        <fullName evidence="1">Uncharacterized protein</fullName>
    </submittedName>
</protein>
<keyword evidence="2" id="KW-1185">Reference proteome</keyword>
<dbReference type="EMBL" id="FNFD01000023">
    <property type="protein sequence ID" value="SDL55133.1"/>
    <property type="molecule type" value="Genomic_DNA"/>
</dbReference>